<protein>
    <submittedName>
        <fullName evidence="1">Uncharacterized protein</fullName>
    </submittedName>
</protein>
<proteinExistence type="predicted"/>
<sequence length="57" mass="6436">MAYVNTAPLTLTRLSHTFATCNNFKIYAQRKKERVKKGKCHAVGLTQSSQPLIFSHV</sequence>
<accession>A0ACB7G7V6</accession>
<evidence type="ECO:0000313" key="1">
    <source>
        <dbReference type="EMBL" id="KAG8636021.1"/>
    </source>
</evidence>
<reference evidence="2" key="1">
    <citation type="journal article" date="2016" name="Nat. Biotechnol.">
        <title>Sequencing wild and cultivated cassava and related species reveals extensive interspecific hybridization and genetic diversity.</title>
        <authorList>
            <person name="Bredeson J.V."/>
            <person name="Lyons J.B."/>
            <person name="Prochnik S.E."/>
            <person name="Wu G.A."/>
            <person name="Ha C.M."/>
            <person name="Edsinger-Gonzales E."/>
            <person name="Grimwood J."/>
            <person name="Schmutz J."/>
            <person name="Rabbi I.Y."/>
            <person name="Egesi C."/>
            <person name="Nauluvula P."/>
            <person name="Lebot V."/>
            <person name="Ndunguru J."/>
            <person name="Mkamilo G."/>
            <person name="Bart R.S."/>
            <person name="Setter T.L."/>
            <person name="Gleadow R.M."/>
            <person name="Kulakow P."/>
            <person name="Ferguson M.E."/>
            <person name="Rounsley S."/>
            <person name="Rokhsar D.S."/>
        </authorList>
    </citation>
    <scope>NUCLEOTIDE SEQUENCE [LARGE SCALE GENOMIC DNA]</scope>
    <source>
        <strain evidence="2">cv. AM560-2</strain>
    </source>
</reference>
<evidence type="ECO:0000313" key="2">
    <source>
        <dbReference type="Proteomes" id="UP000091857"/>
    </source>
</evidence>
<dbReference type="EMBL" id="CM004402">
    <property type="protein sequence ID" value="KAG8636021.1"/>
    <property type="molecule type" value="Genomic_DNA"/>
</dbReference>
<comment type="caution">
    <text evidence="1">The sequence shown here is derived from an EMBL/GenBank/DDBJ whole genome shotgun (WGS) entry which is preliminary data.</text>
</comment>
<keyword evidence="2" id="KW-1185">Reference proteome</keyword>
<name>A0ACB7G7V6_MANES</name>
<dbReference type="Proteomes" id="UP000091857">
    <property type="component" value="Chromosome 16"/>
</dbReference>
<gene>
    <name evidence="1" type="ORF">MANES_16G091750v8</name>
</gene>
<organism evidence="1 2">
    <name type="scientific">Manihot esculenta</name>
    <name type="common">Cassava</name>
    <name type="synonym">Jatropha manihot</name>
    <dbReference type="NCBI Taxonomy" id="3983"/>
    <lineage>
        <taxon>Eukaryota</taxon>
        <taxon>Viridiplantae</taxon>
        <taxon>Streptophyta</taxon>
        <taxon>Embryophyta</taxon>
        <taxon>Tracheophyta</taxon>
        <taxon>Spermatophyta</taxon>
        <taxon>Magnoliopsida</taxon>
        <taxon>eudicotyledons</taxon>
        <taxon>Gunneridae</taxon>
        <taxon>Pentapetalae</taxon>
        <taxon>rosids</taxon>
        <taxon>fabids</taxon>
        <taxon>Malpighiales</taxon>
        <taxon>Euphorbiaceae</taxon>
        <taxon>Crotonoideae</taxon>
        <taxon>Manihoteae</taxon>
        <taxon>Manihot</taxon>
    </lineage>
</organism>